<dbReference type="GO" id="GO:0008270">
    <property type="term" value="F:zinc ion binding"/>
    <property type="evidence" value="ECO:0007669"/>
    <property type="project" value="UniProtKB-KW"/>
</dbReference>
<evidence type="ECO:0000313" key="15">
    <source>
        <dbReference type="EMBL" id="KAL3279924.1"/>
    </source>
</evidence>
<dbReference type="PANTHER" id="PTHR16515">
    <property type="entry name" value="PR DOMAIN ZINC FINGER PROTEIN"/>
    <property type="match status" value="1"/>
</dbReference>
<dbReference type="InterPro" id="IPR044417">
    <property type="entry name" value="PRDM7_9_PR-SET"/>
</dbReference>
<evidence type="ECO:0000256" key="12">
    <source>
        <dbReference type="ARBA" id="ARBA00023242"/>
    </source>
</evidence>
<keyword evidence="9" id="KW-0805">Transcription regulation</keyword>
<evidence type="ECO:0000256" key="5">
    <source>
        <dbReference type="ARBA" id="ARBA00022723"/>
    </source>
</evidence>
<dbReference type="EMBL" id="JABFTP020000124">
    <property type="protein sequence ID" value="KAL3279924.1"/>
    <property type="molecule type" value="Genomic_DNA"/>
</dbReference>
<keyword evidence="4" id="KW-0949">S-adenosyl-L-methionine</keyword>
<dbReference type="InterPro" id="IPR046341">
    <property type="entry name" value="SET_dom_sf"/>
</dbReference>
<dbReference type="GO" id="GO:0008757">
    <property type="term" value="F:S-adenosylmethionine-dependent methyltransferase activity"/>
    <property type="evidence" value="ECO:0007669"/>
    <property type="project" value="UniProtKB-ARBA"/>
</dbReference>
<keyword evidence="5" id="KW-0479">Metal-binding</keyword>
<keyword evidence="7" id="KW-0863">Zinc-finger</keyword>
<keyword evidence="6" id="KW-0677">Repeat</keyword>
<evidence type="ECO:0000256" key="9">
    <source>
        <dbReference type="ARBA" id="ARBA00023015"/>
    </source>
</evidence>
<accession>A0ABD2NMS5</accession>
<dbReference type="SUPFAM" id="SSF82199">
    <property type="entry name" value="SET domain"/>
    <property type="match status" value="1"/>
</dbReference>
<dbReference type="GO" id="GO:0003677">
    <property type="term" value="F:DNA binding"/>
    <property type="evidence" value="ECO:0007669"/>
    <property type="project" value="UniProtKB-KW"/>
</dbReference>
<sequence length="540" mass="62902">MEDNQNSEDQSAFKKPPRPPLKKRKTKISLEKSEVNNDVRIKKGKYKGNGDDEFKPNKTMTLSENTENCDFCHATFLDSCPKCGNLAFLQDTFVEIGVENRAKLTIPNKSLVIMPSKIHGLGVFAKVTVKKGIKMGPYEGQTTRLESTKGYSWKLRNGQLVDAGDEKFSNWMRYVNCARHYKEQNLMAFQYKGGLYYRTCREIEPGQELLVYYGHSFANNLGIDIKGYFEPRLEYVVENGKFCRFCCIGYRDESLLDNHILLCKLNPDNFKQKPDKVFTCRFCHFGITDEKYFQNHEKKCEKKSQNNKENIQTIVPFVYKTSLTDHYAVGMQLVFNYEKKPKDSIQRAISLDYKQLKTNLKNETWKCLDNSKDSEEATEIFLKVLRKNIDRCSKTFNIPRNRRKRREWITQGLMNRINDRDAMFKSSSSLPQFEVLEVATSPEGEKSVIKKKYSTTYLGIHIDAHLRWDAHIGNLCWGTALTTYIKPLKVIQKRFLKVLLNKNQRYPTDLLFKEAKVLDLRQLYYLKMAIEVVRDGTSEL</sequence>
<keyword evidence="16" id="KW-1185">Reference proteome</keyword>
<dbReference type="Pfam" id="PF21549">
    <property type="entry name" value="PRDM2_PR"/>
    <property type="match status" value="1"/>
</dbReference>
<dbReference type="GO" id="GO:0008276">
    <property type="term" value="F:protein methyltransferase activity"/>
    <property type="evidence" value="ECO:0007669"/>
    <property type="project" value="UniProtKB-ARBA"/>
</dbReference>
<dbReference type="GO" id="GO:0005634">
    <property type="term" value="C:nucleus"/>
    <property type="evidence" value="ECO:0007669"/>
    <property type="project" value="UniProtKB-SubCell"/>
</dbReference>
<evidence type="ECO:0000259" key="14">
    <source>
        <dbReference type="PROSITE" id="PS50280"/>
    </source>
</evidence>
<comment type="caution">
    <text evidence="15">The sequence shown here is derived from an EMBL/GenBank/DDBJ whole genome shotgun (WGS) entry which is preliminary data.</text>
</comment>
<dbReference type="AlphaFoldDB" id="A0ABD2NMS5"/>
<evidence type="ECO:0000256" key="3">
    <source>
        <dbReference type="ARBA" id="ARBA00022679"/>
    </source>
</evidence>
<keyword evidence="2" id="KW-0489">Methyltransferase</keyword>
<organism evidence="15 16">
    <name type="scientific">Cryptolaemus montrouzieri</name>
    <dbReference type="NCBI Taxonomy" id="559131"/>
    <lineage>
        <taxon>Eukaryota</taxon>
        <taxon>Metazoa</taxon>
        <taxon>Ecdysozoa</taxon>
        <taxon>Arthropoda</taxon>
        <taxon>Hexapoda</taxon>
        <taxon>Insecta</taxon>
        <taxon>Pterygota</taxon>
        <taxon>Neoptera</taxon>
        <taxon>Endopterygota</taxon>
        <taxon>Coleoptera</taxon>
        <taxon>Polyphaga</taxon>
        <taxon>Cucujiformia</taxon>
        <taxon>Coccinelloidea</taxon>
        <taxon>Coccinellidae</taxon>
        <taxon>Scymninae</taxon>
        <taxon>Scymnini</taxon>
        <taxon>Cryptolaemus</taxon>
    </lineage>
</organism>
<dbReference type="PROSITE" id="PS50280">
    <property type="entry name" value="SET"/>
    <property type="match status" value="1"/>
</dbReference>
<evidence type="ECO:0000256" key="8">
    <source>
        <dbReference type="ARBA" id="ARBA00022833"/>
    </source>
</evidence>
<keyword evidence="12" id="KW-0539">Nucleus</keyword>
<feature type="region of interest" description="Disordered" evidence="13">
    <location>
        <begin position="1"/>
        <end position="34"/>
    </location>
</feature>
<keyword evidence="11" id="KW-0804">Transcription</keyword>
<keyword evidence="8" id="KW-0862">Zinc</keyword>
<reference evidence="15 16" key="1">
    <citation type="journal article" date="2021" name="BMC Biol.">
        <title>Horizontally acquired antibacterial genes associated with adaptive radiation of ladybird beetles.</title>
        <authorList>
            <person name="Li H.S."/>
            <person name="Tang X.F."/>
            <person name="Huang Y.H."/>
            <person name="Xu Z.Y."/>
            <person name="Chen M.L."/>
            <person name="Du X.Y."/>
            <person name="Qiu B.Y."/>
            <person name="Chen P.T."/>
            <person name="Zhang W."/>
            <person name="Slipinski A."/>
            <person name="Escalona H.E."/>
            <person name="Waterhouse R.M."/>
            <person name="Zwick A."/>
            <person name="Pang H."/>
        </authorList>
    </citation>
    <scope>NUCLEOTIDE SEQUENCE [LARGE SCALE GENOMIC DNA]</scope>
    <source>
        <strain evidence="15">SYSU2018</strain>
    </source>
</reference>
<dbReference type="InterPro" id="IPR001214">
    <property type="entry name" value="SET_dom"/>
</dbReference>
<evidence type="ECO:0000256" key="13">
    <source>
        <dbReference type="SAM" id="MobiDB-lite"/>
    </source>
</evidence>
<comment type="subcellular location">
    <subcellularLocation>
        <location evidence="1">Nucleus</location>
    </subcellularLocation>
</comment>
<evidence type="ECO:0000256" key="7">
    <source>
        <dbReference type="ARBA" id="ARBA00022771"/>
    </source>
</evidence>
<evidence type="ECO:0000256" key="10">
    <source>
        <dbReference type="ARBA" id="ARBA00023125"/>
    </source>
</evidence>
<dbReference type="GO" id="GO:0008170">
    <property type="term" value="F:N-methyltransferase activity"/>
    <property type="evidence" value="ECO:0007669"/>
    <property type="project" value="UniProtKB-ARBA"/>
</dbReference>
<evidence type="ECO:0000256" key="2">
    <source>
        <dbReference type="ARBA" id="ARBA00022603"/>
    </source>
</evidence>
<feature type="compositionally biased region" description="Basic residues" evidence="13">
    <location>
        <begin position="15"/>
        <end position="27"/>
    </location>
</feature>
<dbReference type="InterPro" id="IPR050331">
    <property type="entry name" value="Zinc_finger"/>
</dbReference>
<evidence type="ECO:0000256" key="1">
    <source>
        <dbReference type="ARBA" id="ARBA00004123"/>
    </source>
</evidence>
<dbReference type="PANTHER" id="PTHR16515:SF49">
    <property type="entry name" value="GASTRULA ZINC FINGER PROTEIN XLCGF49.1-LIKE-RELATED"/>
    <property type="match status" value="1"/>
</dbReference>
<evidence type="ECO:0000256" key="11">
    <source>
        <dbReference type="ARBA" id="ARBA00023163"/>
    </source>
</evidence>
<gene>
    <name evidence="15" type="ORF">HHI36_017431</name>
</gene>
<feature type="domain" description="SET" evidence="14">
    <location>
        <begin position="109"/>
        <end position="214"/>
    </location>
</feature>
<dbReference type="SMART" id="SM00317">
    <property type="entry name" value="SET"/>
    <property type="match status" value="1"/>
</dbReference>
<dbReference type="Gene3D" id="2.170.270.10">
    <property type="entry name" value="SET domain"/>
    <property type="match status" value="1"/>
</dbReference>
<name>A0ABD2NMS5_9CUCU</name>
<keyword evidence="3" id="KW-0808">Transferase</keyword>
<proteinExistence type="predicted"/>
<keyword evidence="10" id="KW-0238">DNA-binding</keyword>
<evidence type="ECO:0000313" key="16">
    <source>
        <dbReference type="Proteomes" id="UP001516400"/>
    </source>
</evidence>
<evidence type="ECO:0000256" key="4">
    <source>
        <dbReference type="ARBA" id="ARBA00022691"/>
    </source>
</evidence>
<dbReference type="GO" id="GO:0032259">
    <property type="term" value="P:methylation"/>
    <property type="evidence" value="ECO:0007669"/>
    <property type="project" value="UniProtKB-KW"/>
</dbReference>
<dbReference type="CDD" id="cd19193">
    <property type="entry name" value="PR-SET_PRDM7_9"/>
    <property type="match status" value="1"/>
</dbReference>
<protein>
    <recommendedName>
        <fullName evidence="14">SET domain-containing protein</fullName>
    </recommendedName>
</protein>
<dbReference type="Proteomes" id="UP001516400">
    <property type="component" value="Unassembled WGS sequence"/>
</dbReference>
<evidence type="ECO:0000256" key="6">
    <source>
        <dbReference type="ARBA" id="ARBA00022737"/>
    </source>
</evidence>